<dbReference type="VEuPathDB" id="VectorBase:BGLB033430"/>
<organism evidence="2 3">
    <name type="scientific">Biomphalaria glabrata</name>
    <name type="common">Bloodfluke planorb</name>
    <name type="synonym">Freshwater snail</name>
    <dbReference type="NCBI Taxonomy" id="6526"/>
    <lineage>
        <taxon>Eukaryota</taxon>
        <taxon>Metazoa</taxon>
        <taxon>Spiralia</taxon>
        <taxon>Lophotrochozoa</taxon>
        <taxon>Mollusca</taxon>
        <taxon>Gastropoda</taxon>
        <taxon>Heterobranchia</taxon>
        <taxon>Euthyneura</taxon>
        <taxon>Panpulmonata</taxon>
        <taxon>Hygrophila</taxon>
        <taxon>Lymnaeoidea</taxon>
        <taxon>Planorbidae</taxon>
        <taxon>Biomphalaria</taxon>
    </lineage>
</organism>
<evidence type="ECO:0000256" key="1">
    <source>
        <dbReference type="SAM" id="MobiDB-lite"/>
    </source>
</evidence>
<name>A0A2C9LP75_BIOGL</name>
<dbReference type="KEGG" id="bgt:106059176"/>
<dbReference type="VEuPathDB" id="VectorBase:BGLAX_033014"/>
<dbReference type="AlphaFoldDB" id="A0A2C9LP75"/>
<evidence type="ECO:0000313" key="3">
    <source>
        <dbReference type="Proteomes" id="UP000076420"/>
    </source>
</evidence>
<accession>A0A2C9LP75</accession>
<dbReference type="EnsemblMetazoa" id="BGLB033430-RA">
    <property type="protein sequence ID" value="BGLB033430-PA"/>
    <property type="gene ID" value="BGLB033430"/>
</dbReference>
<gene>
    <name evidence="2" type="primary">106059176</name>
</gene>
<proteinExistence type="predicted"/>
<protein>
    <submittedName>
        <fullName evidence="2">Uncharacterized protein</fullName>
    </submittedName>
</protein>
<dbReference type="Proteomes" id="UP000076420">
    <property type="component" value="Unassembled WGS sequence"/>
</dbReference>
<reference evidence="2" key="1">
    <citation type="submission" date="2020-05" db="UniProtKB">
        <authorList>
            <consortium name="EnsemblMetazoa"/>
        </authorList>
    </citation>
    <scope>IDENTIFICATION</scope>
    <source>
        <strain evidence="2">BB02</strain>
    </source>
</reference>
<evidence type="ECO:0000313" key="2">
    <source>
        <dbReference type="EnsemblMetazoa" id="BGLB033430-PA"/>
    </source>
</evidence>
<sequence length="249" mass="28520">MDSMVMPTPVNNAPSKLSEASMTHIEMNANVGSETTLSHSFTDTKTSSKNIENSSDLTYAESRNQLYQKNSLSDIKDQNFTFQKYIPSVTSAGQPSAWLNSNIPLDNTIKNSFLTQSQNPVGSQTTCVQDYTFHTEYDSLSNSVEFTCIENLKYDFLIKEAKESAECQEEALSLRHRFEEIKKILLTGSIEIWEEYKSCVESELASFIKQIETLRVHHRWSEMRILSEKKQIAERELAILRERLPELKI</sequence>
<feature type="region of interest" description="Disordered" evidence="1">
    <location>
        <begin position="36"/>
        <end position="56"/>
    </location>
</feature>